<reference evidence="1 2" key="1">
    <citation type="journal article" date="2021" name="Nat. Commun.">
        <title>Genetic determinants of endophytism in the Arabidopsis root mycobiome.</title>
        <authorList>
            <person name="Mesny F."/>
            <person name="Miyauchi S."/>
            <person name="Thiergart T."/>
            <person name="Pickel B."/>
            <person name="Atanasova L."/>
            <person name="Karlsson M."/>
            <person name="Huettel B."/>
            <person name="Barry K.W."/>
            <person name="Haridas S."/>
            <person name="Chen C."/>
            <person name="Bauer D."/>
            <person name="Andreopoulos W."/>
            <person name="Pangilinan J."/>
            <person name="LaButti K."/>
            <person name="Riley R."/>
            <person name="Lipzen A."/>
            <person name="Clum A."/>
            <person name="Drula E."/>
            <person name="Henrissat B."/>
            <person name="Kohler A."/>
            <person name="Grigoriev I.V."/>
            <person name="Martin F.M."/>
            <person name="Hacquard S."/>
        </authorList>
    </citation>
    <scope>NUCLEOTIDE SEQUENCE [LARGE SCALE GENOMIC DNA]</scope>
    <source>
        <strain evidence="1 2">MPI-SDFR-AT-0079</strain>
    </source>
</reference>
<proteinExistence type="predicted"/>
<accession>A0ACB7NVC5</accession>
<dbReference type="Proteomes" id="UP000724584">
    <property type="component" value="Unassembled WGS sequence"/>
</dbReference>
<comment type="caution">
    <text evidence="1">The sequence shown here is derived from an EMBL/GenBank/DDBJ whole genome shotgun (WGS) entry which is preliminary data.</text>
</comment>
<protein>
    <submittedName>
        <fullName evidence="1">Major facilitator superfamily domain-containing protein</fullName>
    </submittedName>
</protein>
<dbReference type="EMBL" id="JAGIZQ010000007">
    <property type="protein sequence ID" value="KAH6617164.1"/>
    <property type="molecule type" value="Genomic_DNA"/>
</dbReference>
<evidence type="ECO:0000313" key="2">
    <source>
        <dbReference type="Proteomes" id="UP000724584"/>
    </source>
</evidence>
<keyword evidence="2" id="KW-1185">Reference proteome</keyword>
<evidence type="ECO:0000313" key="1">
    <source>
        <dbReference type="EMBL" id="KAH6617164.1"/>
    </source>
</evidence>
<organism evidence="1 2">
    <name type="scientific">Chaetomium tenue</name>
    <dbReference type="NCBI Taxonomy" id="1854479"/>
    <lineage>
        <taxon>Eukaryota</taxon>
        <taxon>Fungi</taxon>
        <taxon>Dikarya</taxon>
        <taxon>Ascomycota</taxon>
        <taxon>Pezizomycotina</taxon>
        <taxon>Sordariomycetes</taxon>
        <taxon>Sordariomycetidae</taxon>
        <taxon>Sordariales</taxon>
        <taxon>Chaetomiaceae</taxon>
        <taxon>Chaetomium</taxon>
    </lineage>
</organism>
<name>A0ACB7NVC5_9PEZI</name>
<gene>
    <name evidence="1" type="ORF">F5144DRAFT_385038</name>
</gene>
<sequence length="521" mass="55290">MDPTARSATRRPPDVDAYSQRNEEKESSPRPSVTELSHHRASHGSEAGTSAAAKNGEQWVTGVKLVALSILLVLAMFLMMLDTSIIATAVPRITDEFRSLQDVGWYVTIYQLANATLQPLWGRVYDKFSNKSSFLASLVIFEVGSLCCGAAVSSRMLIAGRAVAGVGSAGLISGGLTITASAVPLEKRASLTAMLMGVAQLGIAIGPLLGGAFTSYVTWRWCFYINLPVGGLLALGLLFLPIPDQYSKPNPRSLLRRLHRELDLLGFALIAPACIQLLLALSWGGSKHAWDSPTIIGLFCGAGATGLLWLAWDWYRGDEALIPFSIIGVRAVWSVQQTGYVIPFAMLAAVIGSISNGLYSTFSPTTPTGKWIGYQILNGIGRGVGMPMAILAVQAALSPADLAMGNSVVIFVQSLGTAITLAISDAIFHGSLQSELPKQAPLVDVTAIIAAGATGFRSIVEEQDLPGVLAAFSISISRVFYLATGVSGLGLITSLGMGWVDVSKKRRRAQNDDIPLQNLDA</sequence>